<name>A0ABW1LAU8_9BACL</name>
<gene>
    <name evidence="1" type="ORF">ACFPYN_12975</name>
</gene>
<evidence type="ECO:0000313" key="2">
    <source>
        <dbReference type="Proteomes" id="UP001596170"/>
    </source>
</evidence>
<proteinExistence type="predicted"/>
<keyword evidence="2" id="KW-1185">Reference proteome</keyword>
<protein>
    <submittedName>
        <fullName evidence="1">Uncharacterized protein</fullName>
    </submittedName>
</protein>
<dbReference type="Proteomes" id="UP001596170">
    <property type="component" value="Unassembled WGS sequence"/>
</dbReference>
<comment type="caution">
    <text evidence="1">The sequence shown here is derived from an EMBL/GenBank/DDBJ whole genome shotgun (WGS) entry which is preliminary data.</text>
</comment>
<sequence>MDMAEYKTLSIYAKDYDTIMNWGFGSGYNGAEVISIILEFHKTRILSNKEKELEFV</sequence>
<dbReference type="EMBL" id="JBHSRI010000020">
    <property type="protein sequence ID" value="MFC6040337.1"/>
    <property type="molecule type" value="Genomic_DNA"/>
</dbReference>
<evidence type="ECO:0000313" key="1">
    <source>
        <dbReference type="EMBL" id="MFC6040337.1"/>
    </source>
</evidence>
<accession>A0ABW1LAU8</accession>
<reference evidence="2" key="1">
    <citation type="journal article" date="2019" name="Int. J. Syst. Evol. Microbiol.">
        <title>The Global Catalogue of Microorganisms (GCM) 10K type strain sequencing project: providing services to taxonomists for standard genome sequencing and annotation.</title>
        <authorList>
            <consortium name="The Broad Institute Genomics Platform"/>
            <consortium name="The Broad Institute Genome Sequencing Center for Infectious Disease"/>
            <person name="Wu L."/>
            <person name="Ma J."/>
        </authorList>
    </citation>
    <scope>NUCLEOTIDE SEQUENCE [LARGE SCALE GENOMIC DNA]</scope>
    <source>
        <strain evidence="2">CCUG 54527</strain>
    </source>
</reference>
<organism evidence="1 2">
    <name type="scientific">Paenisporosarcina macmurdoensis</name>
    <dbReference type="NCBI Taxonomy" id="212659"/>
    <lineage>
        <taxon>Bacteria</taxon>
        <taxon>Bacillati</taxon>
        <taxon>Bacillota</taxon>
        <taxon>Bacilli</taxon>
        <taxon>Bacillales</taxon>
        <taxon>Caryophanaceae</taxon>
        <taxon>Paenisporosarcina</taxon>
    </lineage>
</organism>
<dbReference type="RefSeq" id="WP_377734745.1">
    <property type="nucleotide sequence ID" value="NZ_JBHSRI010000020.1"/>
</dbReference>